<gene>
    <name evidence="1" type="ORF">EYS42_08795</name>
</gene>
<dbReference type="Proteomes" id="UP000292120">
    <property type="component" value="Unassembled WGS sequence"/>
</dbReference>
<evidence type="ECO:0000313" key="2">
    <source>
        <dbReference type="Proteomes" id="UP000292120"/>
    </source>
</evidence>
<dbReference type="Gene3D" id="3.40.50.300">
    <property type="entry name" value="P-loop containing nucleotide triphosphate hydrolases"/>
    <property type="match status" value="1"/>
</dbReference>
<dbReference type="InterPro" id="IPR027417">
    <property type="entry name" value="P-loop_NTPase"/>
</dbReference>
<reference evidence="1 2" key="1">
    <citation type="submission" date="2019-02" db="EMBL/GenBank/DDBJ databases">
        <title>Aquabacterium sp. strain KMB7.</title>
        <authorList>
            <person name="Chen W.-M."/>
        </authorList>
    </citation>
    <scope>NUCLEOTIDE SEQUENCE [LARGE SCALE GENOMIC DNA]</scope>
    <source>
        <strain evidence="1 2">KMB7</strain>
    </source>
</reference>
<dbReference type="EMBL" id="SIXI01000003">
    <property type="protein sequence ID" value="TBO31332.1"/>
    <property type="molecule type" value="Genomic_DNA"/>
</dbReference>
<accession>A0A4Q9H4C5</accession>
<keyword evidence="2" id="KW-1185">Reference proteome</keyword>
<name>A0A4Q9H4C5_9BURK</name>
<dbReference type="RefSeq" id="WP_130967787.1">
    <property type="nucleotide sequence ID" value="NZ_SIXI01000003.1"/>
</dbReference>
<evidence type="ECO:0000313" key="1">
    <source>
        <dbReference type="EMBL" id="TBO31332.1"/>
    </source>
</evidence>
<evidence type="ECO:0008006" key="3">
    <source>
        <dbReference type="Google" id="ProtNLM"/>
    </source>
</evidence>
<proteinExistence type="predicted"/>
<organism evidence="1 2">
    <name type="scientific">Aquabacterium lacunae</name>
    <dbReference type="NCBI Taxonomy" id="2528630"/>
    <lineage>
        <taxon>Bacteria</taxon>
        <taxon>Pseudomonadati</taxon>
        <taxon>Pseudomonadota</taxon>
        <taxon>Betaproteobacteria</taxon>
        <taxon>Burkholderiales</taxon>
        <taxon>Aquabacterium</taxon>
    </lineage>
</organism>
<dbReference type="AlphaFoldDB" id="A0A4Q9H4C5"/>
<comment type="caution">
    <text evidence="1">The sequence shown here is derived from an EMBL/GenBank/DDBJ whole genome shotgun (WGS) entry which is preliminary data.</text>
</comment>
<protein>
    <recommendedName>
        <fullName evidence="3">Zona occludens toxin N-terminal domain-containing protein</fullName>
    </recommendedName>
</protein>
<dbReference type="OrthoDB" id="8588365at2"/>
<sequence>MGKGVWLKQRLSSLKPARLLIWDTNDEYDRQARAVATLAELVQAIAAPRFAVRYVPRSRKDKDLRAEFETFCLIAYAARESVIVVEELADVTSPSFAPPAWRKLNTRGRHHQGLTIYWCSQSPAFVDKASMGNATHLHVGYLGEPRHRQAAAAHLGCTADDIDALKQFEFIEYVKATKERSKGKVKLTRK</sequence>